<dbReference type="SUPFAM" id="SSF51905">
    <property type="entry name" value="FAD/NAD(P)-binding domain"/>
    <property type="match status" value="1"/>
</dbReference>
<dbReference type="PANTHER" id="PTHR46056">
    <property type="entry name" value="LONG-CHAIN-ALCOHOL OXIDASE"/>
    <property type="match status" value="1"/>
</dbReference>
<dbReference type="InterPro" id="IPR000172">
    <property type="entry name" value="GMC_OxRdtase_N"/>
</dbReference>
<sequence length="592" mass="65607">MTTVRRHSPVEIVTIGAGMTASILAARVLPETGHRMVSIEQGPAQWTYPDFAHNHDSLRYSQRFAMMQDLSKLSWTWRPNASAPALPMRQYGSFHPGQGLGGSLVHWTGLTWRFLPTDFKYRSHHVERYGADRIPAEMTVRDWPVDYAELEPYYDAFEYDIGVSGLAGNLGGRILPGGNPFEGPRQRPYPNPPMADSAFGKLFGQACSERDLHPFPTPSGLLSRGWTDPYGNVRAGCLYCGFCTRFGCEVGAKASPLTTWLPVALATDRYEVRTRCHVVRIDTATDGRATGVTYVDAQGGEHFQPAEVVIASAYSLENVRNLLLARSDKHPQGIGNDRGLVGRNYTYQLEQTPVKGLWENTRFNFFMGNGCTVPQIYDYNGDVFDHSDLDFVGGAALFAEAGQRDPVTSVGTLLEDLTDRQWGAEWKAMLGRSWDSVGGINTEGESPAYTGNFCDLDPTYTDAWGLPLLRITFDWMENERRMYRFLAARCVEIMRAMRPDRMAVQPELPPYRIDEYQSTHATGGAIMGTDPGNSVTNSYGQVWDTPNVFVTGAALFPQNPGANPSGTVGALAIRTAETLRDRYFSAPGELLT</sequence>
<dbReference type="AlphaFoldDB" id="A0A7W7WPS5"/>
<dbReference type="EC" id="1.1.99.3" evidence="7"/>
<proteinExistence type="inferred from homology"/>
<protein>
    <submittedName>
        <fullName evidence="7">Gluconate 2-dehydrogenase alpha chain</fullName>
        <ecNumber evidence="7">1.1.99.3</ecNumber>
    </submittedName>
</protein>
<keyword evidence="3" id="KW-0274">FAD</keyword>
<evidence type="ECO:0000259" key="5">
    <source>
        <dbReference type="Pfam" id="PF00732"/>
    </source>
</evidence>
<evidence type="ECO:0000313" key="7">
    <source>
        <dbReference type="EMBL" id="MBB4958832.1"/>
    </source>
</evidence>
<gene>
    <name evidence="7" type="ORF">FHR38_002565</name>
</gene>
<dbReference type="Gene3D" id="3.50.50.60">
    <property type="entry name" value="FAD/NAD(P)-binding domain"/>
    <property type="match status" value="2"/>
</dbReference>
<dbReference type="Proteomes" id="UP000578819">
    <property type="component" value="Unassembled WGS sequence"/>
</dbReference>
<accession>A0A7W7WPS5</accession>
<feature type="domain" description="Glucose-methanol-choline oxidoreductase C-terminal" evidence="6">
    <location>
        <begin position="461"/>
        <end position="572"/>
    </location>
</feature>
<evidence type="ECO:0000259" key="6">
    <source>
        <dbReference type="Pfam" id="PF05199"/>
    </source>
</evidence>
<reference evidence="7 8" key="1">
    <citation type="submission" date="2020-08" db="EMBL/GenBank/DDBJ databases">
        <title>Sequencing the genomes of 1000 actinobacteria strains.</title>
        <authorList>
            <person name="Klenk H.-P."/>
        </authorList>
    </citation>
    <scope>NUCLEOTIDE SEQUENCE [LARGE SCALE GENOMIC DNA]</scope>
    <source>
        <strain evidence="7 8">DSM 45886</strain>
    </source>
</reference>
<dbReference type="GO" id="GO:0033717">
    <property type="term" value="F:gluconate 2-dehydrogenase (acceptor) activity"/>
    <property type="evidence" value="ECO:0007669"/>
    <property type="project" value="UniProtKB-EC"/>
</dbReference>
<comment type="caution">
    <text evidence="7">The sequence shown here is derived from an EMBL/GenBank/DDBJ whole genome shotgun (WGS) entry which is preliminary data.</text>
</comment>
<dbReference type="PANTHER" id="PTHR46056:SF12">
    <property type="entry name" value="LONG-CHAIN-ALCOHOL OXIDASE"/>
    <property type="match status" value="1"/>
</dbReference>
<dbReference type="RefSeq" id="WP_184534860.1">
    <property type="nucleotide sequence ID" value="NZ_JACHJW010000001.1"/>
</dbReference>
<dbReference type="InterPro" id="IPR036188">
    <property type="entry name" value="FAD/NAD-bd_sf"/>
</dbReference>
<comment type="similarity">
    <text evidence="1">Belongs to the GMC oxidoreductase family.</text>
</comment>
<evidence type="ECO:0000256" key="3">
    <source>
        <dbReference type="ARBA" id="ARBA00022827"/>
    </source>
</evidence>
<dbReference type="EMBL" id="JACHJW010000001">
    <property type="protein sequence ID" value="MBB4958832.1"/>
    <property type="molecule type" value="Genomic_DNA"/>
</dbReference>
<evidence type="ECO:0000313" key="8">
    <source>
        <dbReference type="Proteomes" id="UP000578819"/>
    </source>
</evidence>
<dbReference type="Pfam" id="PF00732">
    <property type="entry name" value="GMC_oxred_N"/>
    <property type="match status" value="1"/>
</dbReference>
<keyword evidence="2" id="KW-0285">Flavoprotein</keyword>
<evidence type="ECO:0000256" key="1">
    <source>
        <dbReference type="ARBA" id="ARBA00010790"/>
    </source>
</evidence>
<evidence type="ECO:0000256" key="4">
    <source>
        <dbReference type="ARBA" id="ARBA00023002"/>
    </source>
</evidence>
<name>A0A7W7WPS5_9ACTN</name>
<feature type="domain" description="Glucose-methanol-choline oxidoreductase N-terminal" evidence="5">
    <location>
        <begin position="235"/>
        <end position="346"/>
    </location>
</feature>
<dbReference type="InterPro" id="IPR007867">
    <property type="entry name" value="GMC_OxRtase_C"/>
</dbReference>
<keyword evidence="4 7" id="KW-0560">Oxidoreductase</keyword>
<dbReference type="SUPFAM" id="SSF54373">
    <property type="entry name" value="FAD-linked reductases, C-terminal domain"/>
    <property type="match status" value="1"/>
</dbReference>
<dbReference type="Pfam" id="PF05199">
    <property type="entry name" value="GMC_oxred_C"/>
    <property type="match status" value="1"/>
</dbReference>
<dbReference type="GO" id="GO:0050660">
    <property type="term" value="F:flavin adenine dinucleotide binding"/>
    <property type="evidence" value="ECO:0007669"/>
    <property type="project" value="InterPro"/>
</dbReference>
<organism evidence="7 8">
    <name type="scientific">Micromonospora polyrhachis</name>
    <dbReference type="NCBI Taxonomy" id="1282883"/>
    <lineage>
        <taxon>Bacteria</taxon>
        <taxon>Bacillati</taxon>
        <taxon>Actinomycetota</taxon>
        <taxon>Actinomycetes</taxon>
        <taxon>Micromonosporales</taxon>
        <taxon>Micromonosporaceae</taxon>
        <taxon>Micromonospora</taxon>
    </lineage>
</organism>
<evidence type="ECO:0000256" key="2">
    <source>
        <dbReference type="ARBA" id="ARBA00022630"/>
    </source>
</evidence>
<keyword evidence="8" id="KW-1185">Reference proteome</keyword>